<keyword evidence="2" id="KW-1185">Reference proteome</keyword>
<reference evidence="1" key="1">
    <citation type="submission" date="2021-02" db="EMBL/GenBank/DDBJ databases">
        <authorList>
            <person name="Nowell W R."/>
        </authorList>
    </citation>
    <scope>NUCLEOTIDE SEQUENCE</scope>
</reference>
<comment type="caution">
    <text evidence="1">The sequence shown here is derived from an EMBL/GenBank/DDBJ whole genome shotgun (WGS) entry which is preliminary data.</text>
</comment>
<sequence>NFQHGYEKAMEQDLRPYGIILVKPQNAIGDIYDEETIKTILEYAAEK</sequence>
<dbReference type="Gene3D" id="3.40.640.10">
    <property type="entry name" value="Type I PLP-dependent aspartate aminotransferase-like (Major domain)"/>
    <property type="match status" value="1"/>
</dbReference>
<dbReference type="EMBL" id="CAJNOR010007788">
    <property type="protein sequence ID" value="CAF1623354.1"/>
    <property type="molecule type" value="Genomic_DNA"/>
</dbReference>
<evidence type="ECO:0000313" key="2">
    <source>
        <dbReference type="Proteomes" id="UP000663828"/>
    </source>
</evidence>
<dbReference type="InterPro" id="IPR015421">
    <property type="entry name" value="PyrdxlP-dep_Trfase_major"/>
</dbReference>
<proteinExistence type="predicted"/>
<organism evidence="1 2">
    <name type="scientific">Adineta ricciae</name>
    <name type="common">Rotifer</name>
    <dbReference type="NCBI Taxonomy" id="249248"/>
    <lineage>
        <taxon>Eukaryota</taxon>
        <taxon>Metazoa</taxon>
        <taxon>Spiralia</taxon>
        <taxon>Gnathifera</taxon>
        <taxon>Rotifera</taxon>
        <taxon>Eurotatoria</taxon>
        <taxon>Bdelloidea</taxon>
        <taxon>Adinetida</taxon>
        <taxon>Adinetidae</taxon>
        <taxon>Adineta</taxon>
    </lineage>
</organism>
<dbReference type="Proteomes" id="UP000663828">
    <property type="component" value="Unassembled WGS sequence"/>
</dbReference>
<feature type="non-terminal residue" evidence="1">
    <location>
        <position position="1"/>
    </location>
</feature>
<dbReference type="AlphaFoldDB" id="A0A816CDT6"/>
<name>A0A816CDT6_ADIRI</name>
<evidence type="ECO:0000313" key="1">
    <source>
        <dbReference type="EMBL" id="CAF1623354.1"/>
    </source>
</evidence>
<accession>A0A816CDT6</accession>
<gene>
    <name evidence="1" type="ORF">XAT740_LOCUS50559</name>
</gene>
<protein>
    <submittedName>
        <fullName evidence="1">Uncharacterized protein</fullName>
    </submittedName>
</protein>